<dbReference type="PROSITE" id="PS50231">
    <property type="entry name" value="RICIN_B_LECTIN"/>
    <property type="match status" value="1"/>
</dbReference>
<organism evidence="3 4">
    <name type="scientific">Noviluteimonas caseinilytica</name>
    <dbReference type="NCBI Taxonomy" id="2675101"/>
    <lineage>
        <taxon>Bacteria</taxon>
        <taxon>Pseudomonadati</taxon>
        <taxon>Pseudomonadota</taxon>
        <taxon>Gammaproteobacteria</taxon>
        <taxon>Lysobacterales</taxon>
        <taxon>Lysobacteraceae</taxon>
        <taxon>Noviluteimonas</taxon>
    </lineage>
</organism>
<evidence type="ECO:0000256" key="1">
    <source>
        <dbReference type="SAM" id="SignalP"/>
    </source>
</evidence>
<dbReference type="Gene3D" id="2.80.10.50">
    <property type="match status" value="2"/>
</dbReference>
<dbReference type="InterPro" id="IPR035992">
    <property type="entry name" value="Ricin_B-like_lectins"/>
</dbReference>
<name>A0ABM7Q6P6_9GAMM</name>
<evidence type="ECO:0000313" key="3">
    <source>
        <dbReference type="EMBL" id="BCT93059.1"/>
    </source>
</evidence>
<dbReference type="Pfam" id="PF00652">
    <property type="entry name" value="Ricin_B_lectin"/>
    <property type="match status" value="1"/>
</dbReference>
<evidence type="ECO:0000313" key="4">
    <source>
        <dbReference type="Proteomes" id="UP000681317"/>
    </source>
</evidence>
<dbReference type="EMBL" id="AP024545">
    <property type="protein sequence ID" value="BCT93059.1"/>
    <property type="molecule type" value="Genomic_DNA"/>
</dbReference>
<gene>
    <name evidence="3" type="ORF">LYSCAS_20830</name>
</gene>
<dbReference type="InterPro" id="IPR000772">
    <property type="entry name" value="Ricin_B_lectin"/>
</dbReference>
<reference evidence="3 4" key="1">
    <citation type="submission" date="2021-03" db="EMBL/GenBank/DDBJ databases">
        <title>Complete Genome Sequences of Two Lysobacter Strains Isolated from Sea Water (Lysobacter caseinilyticus) and Soil (Lysobacter helvus) in South Korea.</title>
        <authorList>
            <person name="Watanabe Y."/>
            <person name="Arakawa K."/>
        </authorList>
    </citation>
    <scope>NUCLEOTIDE SEQUENCE [LARGE SCALE GENOMIC DNA]</scope>
    <source>
        <strain evidence="3 4">KVB24</strain>
    </source>
</reference>
<keyword evidence="1" id="KW-0732">Signal</keyword>
<proteinExistence type="predicted"/>
<dbReference type="SMART" id="SM00458">
    <property type="entry name" value="RICIN"/>
    <property type="match status" value="1"/>
</dbReference>
<accession>A0ABM7Q6P6</accession>
<keyword evidence="4" id="KW-1185">Reference proteome</keyword>
<sequence>MLALSLLAAPVAAFAYEPGHFYVIKSKINGHVLTAEGDAASQRYHVSPVAMRPATGAKNQLWYVERAPGWHGAAGLHYIRNYVGGRVLDVEGAQTNVITYPRIPTPQVNQLWLFNGARIQGLSANSQWKCLDVLYANWQYGPKVGTWACNGGANQDWTWERKDAIVAIGDVPGRVTTADTRTGAGSLLFARPLTPQEADRFGIAGVRSYETGYYKPFVLHERDVGANLCERLVVQGLANWRLPTKTEFTVFLNAWQPTAASKGGASLERLGWVNAQHWSSHERPAGSYVQHLQLWPDNLADETWVTRGEKVRQALVSCVR</sequence>
<dbReference type="CDD" id="cd00161">
    <property type="entry name" value="beta-trefoil_Ricin-like"/>
    <property type="match status" value="1"/>
</dbReference>
<dbReference type="Proteomes" id="UP000681317">
    <property type="component" value="Chromosome"/>
</dbReference>
<protein>
    <recommendedName>
        <fullName evidence="2">Ricin B lectin domain-containing protein</fullName>
    </recommendedName>
</protein>
<feature type="domain" description="Ricin B lectin" evidence="2">
    <location>
        <begin position="19"/>
        <end position="160"/>
    </location>
</feature>
<feature type="chain" id="PRO_5045786778" description="Ricin B lectin domain-containing protein" evidence="1">
    <location>
        <begin position="16"/>
        <end position="320"/>
    </location>
</feature>
<evidence type="ECO:0000259" key="2">
    <source>
        <dbReference type="SMART" id="SM00458"/>
    </source>
</evidence>
<feature type="signal peptide" evidence="1">
    <location>
        <begin position="1"/>
        <end position="15"/>
    </location>
</feature>
<dbReference type="SUPFAM" id="SSF50370">
    <property type="entry name" value="Ricin B-like lectins"/>
    <property type="match status" value="1"/>
</dbReference>